<dbReference type="PANTHER" id="PTHR22916">
    <property type="entry name" value="GLYCOSYLTRANSFERASE"/>
    <property type="match status" value="1"/>
</dbReference>
<dbReference type="GO" id="GO:0016758">
    <property type="term" value="F:hexosyltransferase activity"/>
    <property type="evidence" value="ECO:0007669"/>
    <property type="project" value="UniProtKB-ARBA"/>
</dbReference>
<dbReference type="InterPro" id="IPR029044">
    <property type="entry name" value="Nucleotide-diphossugar_trans"/>
</dbReference>
<evidence type="ECO:0000313" key="2">
    <source>
        <dbReference type="EMBL" id="RIY09522.1"/>
    </source>
</evidence>
<evidence type="ECO:0000259" key="1">
    <source>
        <dbReference type="Pfam" id="PF00535"/>
    </source>
</evidence>
<dbReference type="SUPFAM" id="SSF53448">
    <property type="entry name" value="Nucleotide-diphospho-sugar transferases"/>
    <property type="match status" value="1"/>
</dbReference>
<name>A0A418QWD5_9BACT</name>
<keyword evidence="2" id="KW-0808">Transferase</keyword>
<gene>
    <name evidence="2" type="ORF">D0T11_11930</name>
</gene>
<dbReference type="EMBL" id="QYCN01000016">
    <property type="protein sequence ID" value="RIY09522.1"/>
    <property type="molecule type" value="Genomic_DNA"/>
</dbReference>
<accession>A0A418QWD5</accession>
<dbReference type="AlphaFoldDB" id="A0A418QWD5"/>
<sequence>MSRARNWKLLRNQVIGFQQLPGSATAKLRTVWCRNHSNMIYPTVSIGIGSYNNAGYLEILLDSVRAQTYPAIELIVVDDCSVDNSVAVVQQWMERTGYPVTFVRHEQNQGLVRTFSHCTQLATGSYLSLVGSDDVLEPELIALTVAEFARQPPSCGVVYTDCRLIDADGKEIASSFLRYFNPAYADQPPQGNLIVPLLRGLYLPTVTTTVRREALEAVGPHDETLFSEDLDMWLRISRKFRFVHLPGTLGAYRVHNRSAIHTNRLSLNETYFRIYRKAYFEGPEEWAAARHSLADHAEHYYASEGPEAVARLWYAFKETRLPKVGLFWLMARLGIKYSTLRPLMSR</sequence>
<comment type="caution">
    <text evidence="2">The sequence shown here is derived from an EMBL/GenBank/DDBJ whole genome shotgun (WGS) entry which is preliminary data.</text>
</comment>
<dbReference type="Gene3D" id="3.90.550.10">
    <property type="entry name" value="Spore Coat Polysaccharide Biosynthesis Protein SpsA, Chain A"/>
    <property type="match status" value="1"/>
</dbReference>
<dbReference type="Pfam" id="PF00535">
    <property type="entry name" value="Glycos_transf_2"/>
    <property type="match status" value="1"/>
</dbReference>
<reference evidence="2 3" key="2">
    <citation type="submission" date="2019-01" db="EMBL/GenBank/DDBJ databases">
        <title>Hymenobacter humicola sp. nov., isolated from soils in Antarctica.</title>
        <authorList>
            <person name="Sedlacek I."/>
            <person name="Holochova P."/>
            <person name="Kralova S."/>
            <person name="Pantucek R."/>
            <person name="Stankova E."/>
            <person name="Vrbovska V."/>
            <person name="Kristofova L."/>
            <person name="Svec P."/>
            <person name="Busse H.-J."/>
        </authorList>
    </citation>
    <scope>NUCLEOTIDE SEQUENCE [LARGE SCALE GENOMIC DNA]</scope>
    <source>
        <strain evidence="2 3">CCM 8852</strain>
    </source>
</reference>
<proteinExistence type="predicted"/>
<protein>
    <submittedName>
        <fullName evidence="2">Glycosyltransferase</fullName>
    </submittedName>
</protein>
<organism evidence="2 3">
    <name type="scientific">Hymenobacter rubripertinctus</name>
    <dbReference type="NCBI Taxonomy" id="2029981"/>
    <lineage>
        <taxon>Bacteria</taxon>
        <taxon>Pseudomonadati</taxon>
        <taxon>Bacteroidota</taxon>
        <taxon>Cytophagia</taxon>
        <taxon>Cytophagales</taxon>
        <taxon>Hymenobacteraceae</taxon>
        <taxon>Hymenobacter</taxon>
    </lineage>
</organism>
<feature type="domain" description="Glycosyltransferase 2-like" evidence="1">
    <location>
        <begin position="45"/>
        <end position="162"/>
    </location>
</feature>
<keyword evidence="3" id="KW-1185">Reference proteome</keyword>
<dbReference type="InterPro" id="IPR001173">
    <property type="entry name" value="Glyco_trans_2-like"/>
</dbReference>
<evidence type="ECO:0000313" key="3">
    <source>
        <dbReference type="Proteomes" id="UP000284250"/>
    </source>
</evidence>
<dbReference type="OrthoDB" id="396512at2"/>
<dbReference type="PANTHER" id="PTHR22916:SF3">
    <property type="entry name" value="UDP-GLCNAC:BETAGAL BETA-1,3-N-ACETYLGLUCOSAMINYLTRANSFERASE-LIKE PROTEIN 1"/>
    <property type="match status" value="1"/>
</dbReference>
<dbReference type="Proteomes" id="UP000284250">
    <property type="component" value="Unassembled WGS sequence"/>
</dbReference>
<reference evidence="2 3" key="1">
    <citation type="submission" date="2018-09" db="EMBL/GenBank/DDBJ databases">
        <authorList>
            <person name="Zeman M."/>
            <person name="Pardy F."/>
        </authorList>
    </citation>
    <scope>NUCLEOTIDE SEQUENCE [LARGE SCALE GENOMIC DNA]</scope>
    <source>
        <strain evidence="2 3">CCM 8852</strain>
    </source>
</reference>